<dbReference type="InterPro" id="IPR035126">
    <property type="entry name" value="SCVP"/>
</dbReference>
<dbReference type="EMBL" id="CAJFDI010000005">
    <property type="protein sequence ID" value="CAD5231951.1"/>
    <property type="molecule type" value="Genomic_DNA"/>
</dbReference>
<protein>
    <submittedName>
        <fullName evidence="3">(pine wood nematode) hypothetical protein</fullName>
    </submittedName>
</protein>
<dbReference type="Pfam" id="PF17619">
    <property type="entry name" value="SCVP"/>
    <property type="match status" value="1"/>
</dbReference>
<feature type="chain" id="PRO_5035359339" evidence="2">
    <location>
        <begin position="18"/>
        <end position="288"/>
    </location>
</feature>
<reference evidence="6" key="1">
    <citation type="submission" date="2016-11" db="UniProtKB">
        <authorList>
            <consortium name="WormBaseParasite"/>
        </authorList>
    </citation>
    <scope>IDENTIFICATION</scope>
</reference>
<dbReference type="OrthoDB" id="5876188at2759"/>
<organism evidence="4 6">
    <name type="scientific">Bursaphelenchus xylophilus</name>
    <name type="common">Pinewood nematode worm</name>
    <name type="synonym">Aphelenchoides xylophilus</name>
    <dbReference type="NCBI Taxonomy" id="6326"/>
    <lineage>
        <taxon>Eukaryota</taxon>
        <taxon>Metazoa</taxon>
        <taxon>Ecdysozoa</taxon>
        <taxon>Nematoda</taxon>
        <taxon>Chromadorea</taxon>
        <taxon>Rhabditida</taxon>
        <taxon>Tylenchina</taxon>
        <taxon>Tylenchomorpha</taxon>
        <taxon>Aphelenchoidea</taxon>
        <taxon>Aphelenchoididae</taxon>
        <taxon>Bursaphelenchus</taxon>
    </lineage>
</organism>
<reference evidence="3" key="2">
    <citation type="submission" date="2020-09" db="EMBL/GenBank/DDBJ databases">
        <authorList>
            <person name="Kikuchi T."/>
        </authorList>
    </citation>
    <scope>NUCLEOTIDE SEQUENCE</scope>
    <source>
        <strain evidence="3">Ka4C1</strain>
    </source>
</reference>
<name>A0A1I7RRP6_BURXY</name>
<gene>
    <name evidence="3" type="ORF">BXYJ_LOCUS12042</name>
</gene>
<feature type="signal peptide" evidence="2">
    <location>
        <begin position="1"/>
        <end position="17"/>
    </location>
</feature>
<feature type="compositionally biased region" description="Polar residues" evidence="1">
    <location>
        <begin position="134"/>
        <end position="143"/>
    </location>
</feature>
<evidence type="ECO:0000313" key="6">
    <source>
        <dbReference type="WBParaSite" id="BXY_0339300.1"/>
    </source>
</evidence>
<evidence type="ECO:0000256" key="2">
    <source>
        <dbReference type="SAM" id="SignalP"/>
    </source>
</evidence>
<keyword evidence="5" id="KW-1185">Reference proteome</keyword>
<dbReference type="WBParaSite" id="BXY_0339300.1">
    <property type="protein sequence ID" value="BXY_0339300.1"/>
    <property type="gene ID" value="BXY_0339300"/>
</dbReference>
<dbReference type="EMBL" id="CAJFCV020000005">
    <property type="protein sequence ID" value="CAG9123578.1"/>
    <property type="molecule type" value="Genomic_DNA"/>
</dbReference>
<evidence type="ECO:0000256" key="1">
    <source>
        <dbReference type="SAM" id="MobiDB-lite"/>
    </source>
</evidence>
<evidence type="ECO:0000313" key="3">
    <source>
        <dbReference type="EMBL" id="CAD5231951.1"/>
    </source>
</evidence>
<evidence type="ECO:0000313" key="5">
    <source>
        <dbReference type="Proteomes" id="UP000659654"/>
    </source>
</evidence>
<dbReference type="Proteomes" id="UP000095284">
    <property type="component" value="Unplaced"/>
</dbReference>
<feature type="region of interest" description="Disordered" evidence="1">
    <location>
        <begin position="121"/>
        <end position="181"/>
    </location>
</feature>
<accession>A0A1I7RRP6</accession>
<sequence length="288" mass="31266">MSSFFVVSILLIPTAFSCRPDVSGFQGADVEARQLRDDPRPHVLATAKPADALTFNTVSLAPLPTLPPIPSLSDLLKLPQPLNVDNSILQMTSTSLSPLSAVSSTTPSPLFSSTIIDDVNGNKITEDDKAGNEEINSSGNGTNNEEDATNATGASSTIATVTSTSTTTTKITTTEPPKDECPRATVTAITLMPYNDQLVAVDKERIKQQIILLESYTQIKLQSFGPFAQEAINVDGQFALEYRIQHVKNCADLRDYATKAVSYSREIERILFTCHCEPMWIIAKRRSG</sequence>
<dbReference type="Proteomes" id="UP000659654">
    <property type="component" value="Unassembled WGS sequence"/>
</dbReference>
<proteinExistence type="predicted"/>
<dbReference type="AlphaFoldDB" id="A0A1I7RRP6"/>
<keyword evidence="2" id="KW-0732">Signal</keyword>
<dbReference type="Proteomes" id="UP000582659">
    <property type="component" value="Unassembled WGS sequence"/>
</dbReference>
<feature type="compositionally biased region" description="Low complexity" evidence="1">
    <location>
        <begin position="151"/>
        <end position="174"/>
    </location>
</feature>
<evidence type="ECO:0000313" key="4">
    <source>
        <dbReference type="Proteomes" id="UP000095284"/>
    </source>
</evidence>